<proteinExistence type="inferred from homology"/>
<dbReference type="InterPro" id="IPR005656">
    <property type="entry name" value="MmgE_PrpD"/>
</dbReference>
<dbReference type="Gene3D" id="1.10.4100.10">
    <property type="entry name" value="2-methylcitrate dehydratase PrpD"/>
    <property type="match status" value="1"/>
</dbReference>
<feature type="domain" description="MmgE/PrpD N-terminal" evidence="2">
    <location>
        <begin position="34"/>
        <end position="256"/>
    </location>
</feature>
<dbReference type="InterPro" id="IPR045336">
    <property type="entry name" value="MmgE_PrpD_N"/>
</dbReference>
<accession>A0ABW1L305</accession>
<comment type="caution">
    <text evidence="4">The sequence shown here is derived from an EMBL/GenBank/DDBJ whole genome shotgun (WGS) entry which is preliminary data.</text>
</comment>
<evidence type="ECO:0000313" key="5">
    <source>
        <dbReference type="Proteomes" id="UP001596116"/>
    </source>
</evidence>
<dbReference type="Pfam" id="PF19305">
    <property type="entry name" value="MmgE_PrpD_C"/>
    <property type="match status" value="1"/>
</dbReference>
<feature type="domain" description="MmgE/PrpD C-terminal" evidence="3">
    <location>
        <begin position="297"/>
        <end position="452"/>
    </location>
</feature>
<dbReference type="Gene3D" id="3.30.1330.120">
    <property type="entry name" value="2-methylcitrate dehydratase PrpD"/>
    <property type="match status" value="1"/>
</dbReference>
<evidence type="ECO:0000313" key="4">
    <source>
        <dbReference type="EMBL" id="MFC6037482.1"/>
    </source>
</evidence>
<reference evidence="4 5" key="1">
    <citation type="submission" date="2024-09" db="EMBL/GenBank/DDBJ databases">
        <authorList>
            <person name="Zhang Z.-H."/>
        </authorList>
    </citation>
    <scope>NUCLEOTIDE SEQUENCE [LARGE SCALE GENOMIC DNA]</scope>
    <source>
        <strain evidence="4 5">HHTR114</strain>
    </source>
</reference>
<dbReference type="SUPFAM" id="SSF103378">
    <property type="entry name" value="2-methylcitrate dehydratase PrpD"/>
    <property type="match status" value="1"/>
</dbReference>
<evidence type="ECO:0000256" key="1">
    <source>
        <dbReference type="ARBA" id="ARBA00006174"/>
    </source>
</evidence>
<gene>
    <name evidence="4" type="ORF">ACFMB1_18145</name>
</gene>
<dbReference type="InterPro" id="IPR042183">
    <property type="entry name" value="MmgE/PrpD_sf_1"/>
</dbReference>
<dbReference type="Proteomes" id="UP001596116">
    <property type="component" value="Unassembled WGS sequence"/>
</dbReference>
<evidence type="ECO:0000259" key="3">
    <source>
        <dbReference type="Pfam" id="PF19305"/>
    </source>
</evidence>
<comment type="similarity">
    <text evidence="1">Belongs to the PrpD family.</text>
</comment>
<sequence>MSALSIGPGRAYLYPMPQNPILAYGRWIAETPPAWPEEAVESARRAFIDLIAVSIPGAAEPVTRRVFETAAPWGAGPSTAIGLGASLAPPWAALVNGAAAHALDFDDNFDPAKAHASAVLVPAILALGEGEGASGCDCLDAYIAGLQILGRVGQGVNPVHRNRGWHATATIGAVGAAAACARLLKLDTDKAANAISMATSMAGGFMSQFGTMTKPLHAGLAAKAGVMAASFARAGIDAGRDTLDGPNAMNRLMVGPDYEQLRDNLTHVEHGQNLRFGTDNIGEPLLILSSGLKVKRFPNCGSAHRAMDGVLELQGAHGFTSDQVEAVHVFAPVTHLNNLMHVNPQDGLQAKFSLEYGVAVALVTGNATLTDFTDEAVRRPAIRDLFGRIHRRPVDKAEGEFATEVEITLKHGQVLKTAVPMPVGSLAAPFTLEQYWAKLDGCAAGLISRQALEKLRASLADLSELSSLSPVTEPIKGPFLS</sequence>
<dbReference type="InterPro" id="IPR036148">
    <property type="entry name" value="MmgE/PrpD_sf"/>
</dbReference>
<keyword evidence="5" id="KW-1185">Reference proteome</keyword>
<dbReference type="PANTHER" id="PTHR16943">
    <property type="entry name" value="2-METHYLCITRATE DEHYDRATASE-RELATED"/>
    <property type="match status" value="1"/>
</dbReference>
<name>A0ABW1L305_9PROT</name>
<dbReference type="RefSeq" id="WP_379881124.1">
    <property type="nucleotide sequence ID" value="NZ_JBHPON010000003.1"/>
</dbReference>
<organism evidence="4 5">
    <name type="scientific">Hyphococcus aureus</name>
    <dbReference type="NCBI Taxonomy" id="2666033"/>
    <lineage>
        <taxon>Bacteria</taxon>
        <taxon>Pseudomonadati</taxon>
        <taxon>Pseudomonadota</taxon>
        <taxon>Alphaproteobacteria</taxon>
        <taxon>Parvularculales</taxon>
        <taxon>Parvularculaceae</taxon>
        <taxon>Hyphococcus</taxon>
    </lineage>
</organism>
<dbReference type="Pfam" id="PF03972">
    <property type="entry name" value="MmgE_PrpD_N"/>
    <property type="match status" value="1"/>
</dbReference>
<dbReference type="InterPro" id="IPR045337">
    <property type="entry name" value="MmgE_PrpD_C"/>
</dbReference>
<protein>
    <submittedName>
        <fullName evidence="4">MmgE/PrpD family protein</fullName>
    </submittedName>
</protein>
<dbReference type="EMBL" id="JBHPON010000003">
    <property type="protein sequence ID" value="MFC6037482.1"/>
    <property type="molecule type" value="Genomic_DNA"/>
</dbReference>
<evidence type="ECO:0000259" key="2">
    <source>
        <dbReference type="Pfam" id="PF03972"/>
    </source>
</evidence>
<dbReference type="PANTHER" id="PTHR16943:SF8">
    <property type="entry name" value="2-METHYLCITRATE DEHYDRATASE"/>
    <property type="match status" value="1"/>
</dbReference>
<dbReference type="InterPro" id="IPR042188">
    <property type="entry name" value="MmgE/PrpD_sf_2"/>
</dbReference>